<reference evidence="1 2" key="1">
    <citation type="journal article" date="2014" name="Nat. Commun.">
        <title>Klebsormidium flaccidum genome reveals primary factors for plant terrestrial adaptation.</title>
        <authorList>
            <person name="Hori K."/>
            <person name="Maruyama F."/>
            <person name="Fujisawa T."/>
            <person name="Togashi T."/>
            <person name="Yamamoto N."/>
            <person name="Seo M."/>
            <person name="Sato S."/>
            <person name="Yamada T."/>
            <person name="Mori H."/>
            <person name="Tajima N."/>
            <person name="Moriyama T."/>
            <person name="Ikeuchi M."/>
            <person name="Watanabe M."/>
            <person name="Wada H."/>
            <person name="Kobayashi K."/>
            <person name="Saito M."/>
            <person name="Masuda T."/>
            <person name="Sasaki-Sekimoto Y."/>
            <person name="Mashiguchi K."/>
            <person name="Awai K."/>
            <person name="Shimojima M."/>
            <person name="Masuda S."/>
            <person name="Iwai M."/>
            <person name="Nobusawa T."/>
            <person name="Narise T."/>
            <person name="Kondo S."/>
            <person name="Saito H."/>
            <person name="Sato R."/>
            <person name="Murakawa M."/>
            <person name="Ihara Y."/>
            <person name="Oshima-Yamada Y."/>
            <person name="Ohtaka K."/>
            <person name="Satoh M."/>
            <person name="Sonobe K."/>
            <person name="Ishii M."/>
            <person name="Ohtani R."/>
            <person name="Kanamori-Sato M."/>
            <person name="Honoki R."/>
            <person name="Miyazaki D."/>
            <person name="Mochizuki H."/>
            <person name="Umetsu J."/>
            <person name="Higashi K."/>
            <person name="Shibata D."/>
            <person name="Kamiya Y."/>
            <person name="Sato N."/>
            <person name="Nakamura Y."/>
            <person name="Tabata S."/>
            <person name="Ida S."/>
            <person name="Kurokawa K."/>
            <person name="Ohta H."/>
        </authorList>
    </citation>
    <scope>NUCLEOTIDE SEQUENCE [LARGE SCALE GENOMIC DNA]</scope>
    <source>
        <strain evidence="1 2">NIES-2285</strain>
    </source>
</reference>
<name>A0A1Y1I3N0_KLENI</name>
<gene>
    <name evidence="1" type="ORF">KFL_001450100</name>
</gene>
<evidence type="ECO:0000313" key="2">
    <source>
        <dbReference type="Proteomes" id="UP000054558"/>
    </source>
</evidence>
<evidence type="ECO:0000313" key="1">
    <source>
        <dbReference type="EMBL" id="GAQ83357.1"/>
    </source>
</evidence>
<dbReference type="Proteomes" id="UP000054558">
    <property type="component" value="Unassembled WGS sequence"/>
</dbReference>
<accession>A0A1Y1I3N0</accession>
<dbReference type="AlphaFoldDB" id="A0A1Y1I3N0"/>
<dbReference type="EMBL" id="DF237094">
    <property type="protein sequence ID" value="GAQ83357.1"/>
    <property type="molecule type" value="Genomic_DNA"/>
</dbReference>
<proteinExistence type="predicted"/>
<protein>
    <submittedName>
        <fullName evidence="1">Uncharacterized protein</fullName>
    </submittedName>
</protein>
<organism evidence="1 2">
    <name type="scientific">Klebsormidium nitens</name>
    <name type="common">Green alga</name>
    <name type="synonym">Ulothrix nitens</name>
    <dbReference type="NCBI Taxonomy" id="105231"/>
    <lineage>
        <taxon>Eukaryota</taxon>
        <taxon>Viridiplantae</taxon>
        <taxon>Streptophyta</taxon>
        <taxon>Klebsormidiophyceae</taxon>
        <taxon>Klebsormidiales</taxon>
        <taxon>Klebsormidiaceae</taxon>
        <taxon>Klebsormidium</taxon>
    </lineage>
</organism>
<sequence>MEAFPKCNVFLGFSPNPTSVQAFAMGRDPADPSAEPVVQTDLKADELSVPLAVIFQEGGRIFLTSCRRFRNGSWHAAILDASQTELHKGEKWGIGAPSE</sequence>
<keyword evidence="2" id="KW-1185">Reference proteome</keyword>